<sequence>MLIDNDLLIQYGAKEETFRPGDIIFAEDSTPKYYYQLTSGRVKLNHIDEAGKEFIQTILTVGQSVCELMLFIDECYPVNAIVLTPCTILKIPKKYFFKLLDDHHQISLDINKFLAERLYQKFLMLQNNSSLNPEVRLLGIFKYMKSFTEDKEAYSFEVLVTRKDLASLTGLRTETVIRTVKKMEENKILKINNGKILF</sequence>
<keyword evidence="3" id="KW-0804">Transcription</keyword>
<reference evidence="6" key="1">
    <citation type="submission" date="2022-10" db="EMBL/GenBank/DDBJ databases">
        <title>Chryseobacterium babae sp. nov. isolated from the gut of the beetle Oryctes rhinoceros, and Chryseobacterium kimseyorum sp. nov., isolated from a stick insect rearing cage.</title>
        <authorList>
            <person name="Shelomi M."/>
            <person name="Han C.-J."/>
            <person name="Chen W.-M."/>
            <person name="Chen H.-K."/>
            <person name="Liaw S.-J."/>
            <person name="Muhle E."/>
            <person name="Clermont D."/>
        </authorList>
    </citation>
    <scope>NUCLEOTIDE SEQUENCE</scope>
    <source>
        <strain evidence="6">09-1422</strain>
    </source>
</reference>
<evidence type="ECO:0000313" key="6">
    <source>
        <dbReference type="EMBL" id="MCW3166899.1"/>
    </source>
</evidence>
<comment type="caution">
    <text evidence="6">The sequence shown here is derived from an EMBL/GenBank/DDBJ whole genome shotgun (WGS) entry which is preliminary data.</text>
</comment>
<evidence type="ECO:0000256" key="1">
    <source>
        <dbReference type="ARBA" id="ARBA00023015"/>
    </source>
</evidence>
<dbReference type="SMART" id="SM00100">
    <property type="entry name" value="cNMP"/>
    <property type="match status" value="1"/>
</dbReference>
<keyword evidence="1" id="KW-0805">Transcription regulation</keyword>
<dbReference type="EMBL" id="JAPDHW010000001">
    <property type="protein sequence ID" value="MCW3166899.1"/>
    <property type="molecule type" value="Genomic_DNA"/>
</dbReference>
<dbReference type="InterPro" id="IPR036390">
    <property type="entry name" value="WH_DNA-bd_sf"/>
</dbReference>
<dbReference type="InterPro" id="IPR012318">
    <property type="entry name" value="HTH_CRP"/>
</dbReference>
<dbReference type="PROSITE" id="PS51063">
    <property type="entry name" value="HTH_CRP_2"/>
    <property type="match status" value="1"/>
</dbReference>
<protein>
    <submittedName>
        <fullName evidence="6">Crp/Fnr family transcriptional regulator</fullName>
    </submittedName>
</protein>
<dbReference type="PANTHER" id="PTHR24567:SF28">
    <property type="entry name" value="LISTERIOLYSIN REGULATORY PROTEIN"/>
    <property type="match status" value="1"/>
</dbReference>
<organism evidence="6 7">
    <name type="scientific">Chryseobacterium kimseyorum</name>
    <dbReference type="NCBI Taxonomy" id="2984028"/>
    <lineage>
        <taxon>Bacteria</taxon>
        <taxon>Pseudomonadati</taxon>
        <taxon>Bacteroidota</taxon>
        <taxon>Flavobacteriia</taxon>
        <taxon>Flavobacteriales</taxon>
        <taxon>Weeksellaceae</taxon>
        <taxon>Chryseobacterium group</taxon>
        <taxon>Chryseobacterium</taxon>
    </lineage>
</organism>
<dbReference type="InterPro" id="IPR018490">
    <property type="entry name" value="cNMP-bd_dom_sf"/>
</dbReference>
<dbReference type="InterPro" id="IPR014710">
    <property type="entry name" value="RmlC-like_jellyroll"/>
</dbReference>
<feature type="domain" description="Cyclic nucleotide-binding" evidence="4">
    <location>
        <begin position="1"/>
        <end position="100"/>
    </location>
</feature>
<evidence type="ECO:0000256" key="2">
    <source>
        <dbReference type="ARBA" id="ARBA00023125"/>
    </source>
</evidence>
<evidence type="ECO:0000256" key="3">
    <source>
        <dbReference type="ARBA" id="ARBA00023163"/>
    </source>
</evidence>
<dbReference type="Gene3D" id="2.60.120.10">
    <property type="entry name" value="Jelly Rolls"/>
    <property type="match status" value="1"/>
</dbReference>
<evidence type="ECO:0000313" key="7">
    <source>
        <dbReference type="Proteomes" id="UP001163731"/>
    </source>
</evidence>
<evidence type="ECO:0000259" key="4">
    <source>
        <dbReference type="PROSITE" id="PS50042"/>
    </source>
</evidence>
<feature type="domain" description="HTH crp-type" evidence="5">
    <location>
        <begin position="131"/>
        <end position="198"/>
    </location>
</feature>
<dbReference type="CDD" id="cd00038">
    <property type="entry name" value="CAP_ED"/>
    <property type="match status" value="1"/>
</dbReference>
<dbReference type="PROSITE" id="PS50042">
    <property type="entry name" value="CNMP_BINDING_3"/>
    <property type="match status" value="1"/>
</dbReference>
<dbReference type="RefSeq" id="WP_264748197.1">
    <property type="nucleotide sequence ID" value="NZ_JAPDHW010000001.1"/>
</dbReference>
<dbReference type="Proteomes" id="UP001163731">
    <property type="component" value="Unassembled WGS sequence"/>
</dbReference>
<gene>
    <name evidence="6" type="ORF">OMO38_00020</name>
</gene>
<dbReference type="InterPro" id="IPR000595">
    <property type="entry name" value="cNMP-bd_dom"/>
</dbReference>
<dbReference type="Pfam" id="PF13545">
    <property type="entry name" value="HTH_Crp_2"/>
    <property type="match status" value="1"/>
</dbReference>
<dbReference type="Pfam" id="PF00027">
    <property type="entry name" value="cNMP_binding"/>
    <property type="match status" value="1"/>
</dbReference>
<proteinExistence type="predicted"/>
<dbReference type="SUPFAM" id="SSF46785">
    <property type="entry name" value="Winged helix' DNA-binding domain"/>
    <property type="match status" value="1"/>
</dbReference>
<dbReference type="SUPFAM" id="SSF51206">
    <property type="entry name" value="cAMP-binding domain-like"/>
    <property type="match status" value="1"/>
</dbReference>
<keyword evidence="2" id="KW-0238">DNA-binding</keyword>
<dbReference type="InterPro" id="IPR050397">
    <property type="entry name" value="Env_Response_Regulators"/>
</dbReference>
<name>A0ABT3HT05_9FLAO</name>
<evidence type="ECO:0000259" key="5">
    <source>
        <dbReference type="PROSITE" id="PS51063"/>
    </source>
</evidence>
<accession>A0ABT3HT05</accession>
<keyword evidence="7" id="KW-1185">Reference proteome</keyword>
<dbReference type="PANTHER" id="PTHR24567">
    <property type="entry name" value="CRP FAMILY TRANSCRIPTIONAL REGULATORY PROTEIN"/>
    <property type="match status" value="1"/>
</dbReference>